<dbReference type="SUPFAM" id="SSF54862">
    <property type="entry name" value="4Fe-4S ferredoxins"/>
    <property type="match status" value="1"/>
</dbReference>
<accession>A0ABP4I7R3</accession>
<comment type="function">
    <text evidence="8">Ferredoxins are iron-sulfur proteins that transfer electrons in a wide variety of metabolic reactions.</text>
</comment>
<feature type="domain" description="4Fe-4S ferredoxin-type" evidence="9">
    <location>
        <begin position="4"/>
        <end position="32"/>
    </location>
</feature>
<evidence type="ECO:0000256" key="5">
    <source>
        <dbReference type="ARBA" id="ARBA00023004"/>
    </source>
</evidence>
<dbReference type="InterPro" id="IPR017896">
    <property type="entry name" value="4Fe4S_Fe-S-bd"/>
</dbReference>
<evidence type="ECO:0000256" key="6">
    <source>
        <dbReference type="ARBA" id="ARBA00023014"/>
    </source>
</evidence>
<dbReference type="PANTHER" id="PTHR36923:SF3">
    <property type="entry name" value="FERREDOXIN"/>
    <property type="match status" value="1"/>
</dbReference>
<sequence>MSAMRIEADEDKCLAYGNCVAAAPDVYEVVDQKVRILEPEPGPEALPAARKGVRRCPAKALRLVDDA</sequence>
<comment type="cofactor">
    <cofactor evidence="1">
        <name>[3Fe-4S] cluster</name>
        <dbReference type="ChEBI" id="CHEBI:21137"/>
    </cofactor>
</comment>
<keyword evidence="6 8" id="KW-0411">Iron-sulfur</keyword>
<dbReference type="EMBL" id="BAAAJK010000004">
    <property type="protein sequence ID" value="GAA1382157.1"/>
    <property type="molecule type" value="Genomic_DNA"/>
</dbReference>
<name>A0ABP4I7R3_9PSEU</name>
<dbReference type="Proteomes" id="UP001501414">
    <property type="component" value="Unassembled WGS sequence"/>
</dbReference>
<dbReference type="PROSITE" id="PS51379">
    <property type="entry name" value="4FE4S_FER_2"/>
    <property type="match status" value="1"/>
</dbReference>
<evidence type="ECO:0000256" key="8">
    <source>
        <dbReference type="RuleBase" id="RU368020"/>
    </source>
</evidence>
<keyword evidence="11" id="KW-1185">Reference proteome</keyword>
<evidence type="ECO:0000256" key="4">
    <source>
        <dbReference type="ARBA" id="ARBA00022982"/>
    </source>
</evidence>
<organism evidence="10 11">
    <name type="scientific">Pseudonocardia kongjuensis</name>
    <dbReference type="NCBI Taxonomy" id="102227"/>
    <lineage>
        <taxon>Bacteria</taxon>
        <taxon>Bacillati</taxon>
        <taxon>Actinomycetota</taxon>
        <taxon>Actinomycetes</taxon>
        <taxon>Pseudonocardiales</taxon>
        <taxon>Pseudonocardiaceae</taxon>
        <taxon>Pseudonocardia</taxon>
    </lineage>
</organism>
<dbReference type="Pfam" id="PF13370">
    <property type="entry name" value="Fer4_13"/>
    <property type="match status" value="1"/>
</dbReference>
<keyword evidence="7" id="KW-0003">3Fe-4S</keyword>
<evidence type="ECO:0000259" key="9">
    <source>
        <dbReference type="PROSITE" id="PS51379"/>
    </source>
</evidence>
<dbReference type="InterPro" id="IPR001080">
    <property type="entry name" value="3Fe4S_ferredoxin"/>
</dbReference>
<proteinExistence type="predicted"/>
<dbReference type="Gene3D" id="3.30.70.20">
    <property type="match status" value="1"/>
</dbReference>
<evidence type="ECO:0000313" key="11">
    <source>
        <dbReference type="Proteomes" id="UP001501414"/>
    </source>
</evidence>
<keyword evidence="5 8" id="KW-0408">Iron</keyword>
<keyword evidence="3 8" id="KW-0479">Metal-binding</keyword>
<keyword evidence="2 8" id="KW-0813">Transport</keyword>
<evidence type="ECO:0000313" key="10">
    <source>
        <dbReference type="EMBL" id="GAA1382157.1"/>
    </source>
</evidence>
<dbReference type="PRINTS" id="PR00352">
    <property type="entry name" value="3FE4SFRDOXIN"/>
</dbReference>
<evidence type="ECO:0000256" key="2">
    <source>
        <dbReference type="ARBA" id="ARBA00022448"/>
    </source>
</evidence>
<reference evidence="11" key="1">
    <citation type="journal article" date="2019" name="Int. J. Syst. Evol. Microbiol.">
        <title>The Global Catalogue of Microorganisms (GCM) 10K type strain sequencing project: providing services to taxonomists for standard genome sequencing and annotation.</title>
        <authorList>
            <consortium name="The Broad Institute Genomics Platform"/>
            <consortium name="The Broad Institute Genome Sequencing Center for Infectious Disease"/>
            <person name="Wu L."/>
            <person name="Ma J."/>
        </authorList>
    </citation>
    <scope>NUCLEOTIDE SEQUENCE [LARGE SCALE GENOMIC DNA]</scope>
    <source>
        <strain evidence="11">JCM 11896</strain>
    </source>
</reference>
<dbReference type="RefSeq" id="WP_344018617.1">
    <property type="nucleotide sequence ID" value="NZ_BAAAJK010000004.1"/>
</dbReference>
<comment type="caution">
    <text evidence="10">The sequence shown here is derived from an EMBL/GenBank/DDBJ whole genome shotgun (WGS) entry which is preliminary data.</text>
</comment>
<evidence type="ECO:0000256" key="3">
    <source>
        <dbReference type="ARBA" id="ARBA00022723"/>
    </source>
</evidence>
<dbReference type="PANTHER" id="PTHR36923">
    <property type="entry name" value="FERREDOXIN"/>
    <property type="match status" value="1"/>
</dbReference>
<dbReference type="InterPro" id="IPR051269">
    <property type="entry name" value="Fe-S_cluster_ET"/>
</dbReference>
<protein>
    <recommendedName>
        <fullName evidence="8">Ferredoxin</fullName>
    </recommendedName>
</protein>
<evidence type="ECO:0000256" key="1">
    <source>
        <dbReference type="ARBA" id="ARBA00001927"/>
    </source>
</evidence>
<gene>
    <name evidence="10" type="ORF">GCM10009613_09430</name>
</gene>
<keyword evidence="4 8" id="KW-0249">Electron transport</keyword>
<evidence type="ECO:0000256" key="7">
    <source>
        <dbReference type="ARBA" id="ARBA00023291"/>
    </source>
</evidence>